<comment type="caution">
    <text evidence="1">The sequence shown here is derived from an EMBL/GenBank/DDBJ whole genome shotgun (WGS) entry which is preliminary data.</text>
</comment>
<dbReference type="AlphaFoldDB" id="A0A0F9GHG1"/>
<reference evidence="1" key="1">
    <citation type="journal article" date="2015" name="Nature">
        <title>Complex archaea that bridge the gap between prokaryotes and eukaryotes.</title>
        <authorList>
            <person name="Spang A."/>
            <person name="Saw J.H."/>
            <person name="Jorgensen S.L."/>
            <person name="Zaremba-Niedzwiedzka K."/>
            <person name="Martijn J."/>
            <person name="Lind A.E."/>
            <person name="van Eijk R."/>
            <person name="Schleper C."/>
            <person name="Guy L."/>
            <person name="Ettema T.J."/>
        </authorList>
    </citation>
    <scope>NUCLEOTIDE SEQUENCE</scope>
</reference>
<dbReference type="EMBL" id="LAZR01017965">
    <property type="protein sequence ID" value="KKL98254.1"/>
    <property type="molecule type" value="Genomic_DNA"/>
</dbReference>
<name>A0A0F9GHG1_9ZZZZ</name>
<accession>A0A0F9GHG1</accession>
<organism evidence="1">
    <name type="scientific">marine sediment metagenome</name>
    <dbReference type="NCBI Taxonomy" id="412755"/>
    <lineage>
        <taxon>unclassified sequences</taxon>
        <taxon>metagenomes</taxon>
        <taxon>ecological metagenomes</taxon>
    </lineage>
</organism>
<protein>
    <recommendedName>
        <fullName evidence="2">Bacteriophage Mu GpT domain-containing protein</fullName>
    </recommendedName>
</protein>
<sequence length="335" mass="37544">MTDVVAVYTLMDVVNDYTSLDARGTYLWAAKVLSRKIPFVMDMPMLASNQIMSNIGVRESYLPTPGTRRFNEGIVPTATHSTPFTDPIAMVEDYSEVDYSLWKIQNDPNSWRQNKDAQKVEALGQKMEDLIIYGSLASDPAAFNGFATRFPLSTVYPHGDTTWPYNVQLNGGSGSDLTSLWLIDWGPNKVYGTYPKNLPGGLQIEDLGRHTVQPASTTRMEILRAHFTWFMGLVVEDERCVQRIANIETSGDTNTFDEDLVITAINRLPDPDSGRVVGYVSRSVRTQMDIRAKDKTNVNYEQDAAGDVWGRRVTKFQGIPFRIAHKLVDTETAIS</sequence>
<dbReference type="NCBIfam" id="NF045672">
    <property type="entry name" value="MCP_gp7_epsi_15"/>
    <property type="match status" value="1"/>
</dbReference>
<proteinExistence type="predicted"/>
<dbReference type="InterPro" id="IPR048813">
    <property type="entry name" value="GP7-like"/>
</dbReference>
<evidence type="ECO:0008006" key="2">
    <source>
        <dbReference type="Google" id="ProtNLM"/>
    </source>
</evidence>
<gene>
    <name evidence="1" type="ORF">LCGC14_1826240</name>
</gene>
<evidence type="ECO:0000313" key="1">
    <source>
        <dbReference type="EMBL" id="KKL98254.1"/>
    </source>
</evidence>
<dbReference type="Pfam" id="PF20911">
    <property type="entry name" value="GP7"/>
    <property type="match status" value="1"/>
</dbReference>